<reference evidence="1 2" key="1">
    <citation type="submission" date="2024-02" db="EMBL/GenBank/DDBJ databases">
        <title>de novo genome assembly of Solanum bulbocastanum strain 11H21.</title>
        <authorList>
            <person name="Hosaka A.J."/>
        </authorList>
    </citation>
    <scope>NUCLEOTIDE SEQUENCE [LARGE SCALE GENOMIC DNA]</scope>
    <source>
        <tissue evidence="1">Young leaves</tissue>
    </source>
</reference>
<dbReference type="AlphaFoldDB" id="A0AAN8TN98"/>
<dbReference type="Proteomes" id="UP001371456">
    <property type="component" value="Unassembled WGS sequence"/>
</dbReference>
<proteinExistence type="predicted"/>
<organism evidence="1 2">
    <name type="scientific">Solanum bulbocastanum</name>
    <name type="common">Wild potato</name>
    <dbReference type="NCBI Taxonomy" id="147425"/>
    <lineage>
        <taxon>Eukaryota</taxon>
        <taxon>Viridiplantae</taxon>
        <taxon>Streptophyta</taxon>
        <taxon>Embryophyta</taxon>
        <taxon>Tracheophyta</taxon>
        <taxon>Spermatophyta</taxon>
        <taxon>Magnoliopsida</taxon>
        <taxon>eudicotyledons</taxon>
        <taxon>Gunneridae</taxon>
        <taxon>Pentapetalae</taxon>
        <taxon>asterids</taxon>
        <taxon>lamiids</taxon>
        <taxon>Solanales</taxon>
        <taxon>Solanaceae</taxon>
        <taxon>Solanoideae</taxon>
        <taxon>Solaneae</taxon>
        <taxon>Solanum</taxon>
    </lineage>
</organism>
<protein>
    <submittedName>
        <fullName evidence="1">Uncharacterized protein</fullName>
    </submittedName>
</protein>
<gene>
    <name evidence="1" type="ORF">RDI58_013674</name>
</gene>
<evidence type="ECO:0000313" key="1">
    <source>
        <dbReference type="EMBL" id="KAK6789874.1"/>
    </source>
</evidence>
<name>A0AAN8TN98_SOLBU</name>
<evidence type="ECO:0000313" key="2">
    <source>
        <dbReference type="Proteomes" id="UP001371456"/>
    </source>
</evidence>
<dbReference type="EMBL" id="JBANQN010000005">
    <property type="protein sequence ID" value="KAK6789874.1"/>
    <property type="molecule type" value="Genomic_DNA"/>
</dbReference>
<accession>A0AAN8TN98</accession>
<sequence length="55" mass="6516">MREFDEETRDKAIWAPLFGCRCLKVPIEDLKDVDVLQAYEEKGESMCFGLWYLVK</sequence>
<comment type="caution">
    <text evidence="1">The sequence shown here is derived from an EMBL/GenBank/DDBJ whole genome shotgun (WGS) entry which is preliminary data.</text>
</comment>
<keyword evidence="2" id="KW-1185">Reference proteome</keyword>